<proteinExistence type="predicted"/>
<accession>A0A3Q9G7S8</accession>
<reference evidence="1 2" key="1">
    <citation type="submission" date="2018-12" db="EMBL/GenBank/DDBJ databases">
        <title>Complete genome sequence of Flaviflexus sp. H23T48.</title>
        <authorList>
            <person name="Bae J.-W."/>
            <person name="Lee J.-Y."/>
        </authorList>
    </citation>
    <scope>NUCLEOTIDE SEQUENCE [LARGE SCALE GENOMIC DNA]</scope>
    <source>
        <strain evidence="1 2">H23T48</strain>
    </source>
</reference>
<dbReference type="OrthoDB" id="4854145at2"/>
<evidence type="ECO:0000313" key="1">
    <source>
        <dbReference type="EMBL" id="AZQ77091.1"/>
    </source>
</evidence>
<gene>
    <name evidence="1" type="ORF">EJ997_06870</name>
</gene>
<dbReference type="Pfam" id="PF14390">
    <property type="entry name" value="DUF4420"/>
    <property type="match status" value="1"/>
</dbReference>
<name>A0A3Q9G7S8_9ACTO</name>
<dbReference type="KEGG" id="flh:EJ997_06870"/>
<dbReference type="AlphaFoldDB" id="A0A3Q9G7S8"/>
<dbReference type="RefSeq" id="WP_126703896.1">
    <property type="nucleotide sequence ID" value="NZ_CP034593.1"/>
</dbReference>
<organism evidence="1 2">
    <name type="scientific">Flaviflexus ciconiae</name>
    <dbReference type="NCBI Taxonomy" id="2496867"/>
    <lineage>
        <taxon>Bacteria</taxon>
        <taxon>Bacillati</taxon>
        <taxon>Actinomycetota</taxon>
        <taxon>Actinomycetes</taxon>
        <taxon>Actinomycetales</taxon>
        <taxon>Actinomycetaceae</taxon>
        <taxon>Flaviflexus</taxon>
    </lineage>
</organism>
<evidence type="ECO:0000313" key="2">
    <source>
        <dbReference type="Proteomes" id="UP000280344"/>
    </source>
</evidence>
<sequence>MRTRETFLRAKRSGTDVSAGEATVLLHGDPGSKYRTWVGLDREGRAVAYFELGDSSLKGAFSASRVILVEPATLSFDDDPTRLKVAKVACLEPRLDEVFLAFMDEVVENVKMDNPVEVLSLAVSAWRRLLQKAQSTLKLTALTGLYGELLFLENLVRVNGVSAINCWQRSGKDPQDFISSNCRVEIKTSRFQNRQAVNVNGLKQLELPREAALYLGVAEAEQDGGGERIDDVIERLLDLNLDRQRLVDKLADAHYVIGMPEGQEKFTLVSWRFWRIDEDCPVLNLSSVSQSVSMAISDVKYVLNLSALGESSSDFDFTKLSDLEQTESK</sequence>
<dbReference type="InterPro" id="IPR025534">
    <property type="entry name" value="DUF4420"/>
</dbReference>
<dbReference type="Proteomes" id="UP000280344">
    <property type="component" value="Chromosome"/>
</dbReference>
<protein>
    <submittedName>
        <fullName evidence="1">PD-(D/E)XK motif protein</fullName>
    </submittedName>
</protein>
<dbReference type="EMBL" id="CP034593">
    <property type="protein sequence ID" value="AZQ77091.1"/>
    <property type="molecule type" value="Genomic_DNA"/>
</dbReference>
<keyword evidence="2" id="KW-1185">Reference proteome</keyword>